<reference evidence="2" key="3">
    <citation type="journal article" date="2010" name="Genome Res.">
        <title>Population genomic sequencing of Coccidioides fungi reveals recent hybridization and transposon control.</title>
        <authorList>
            <person name="Neafsey D.E."/>
            <person name="Barker B.M."/>
            <person name="Sharpton T.J."/>
            <person name="Stajich J.E."/>
            <person name="Park D.J."/>
            <person name="Whiston E."/>
            <person name="Hung C.-Y."/>
            <person name="McMahan C."/>
            <person name="White J."/>
            <person name="Sykes S."/>
            <person name="Heiman D."/>
            <person name="Young S."/>
            <person name="Zeng Q."/>
            <person name="Abouelleil A."/>
            <person name="Aftuck L."/>
            <person name="Bessette D."/>
            <person name="Brown A."/>
            <person name="FitzGerald M."/>
            <person name="Lui A."/>
            <person name="Macdonald J.P."/>
            <person name="Priest M."/>
            <person name="Orbach M.J."/>
            <person name="Galgiani J.N."/>
            <person name="Kirkland T.N."/>
            <person name="Cole G.T."/>
            <person name="Birren B.W."/>
            <person name="Henn M.R."/>
            <person name="Taylor J.W."/>
            <person name="Rounsley S.D."/>
        </authorList>
    </citation>
    <scope>NUCLEOTIDE SEQUENCE [LARGE SCALE GENOMIC DNA]</scope>
    <source>
        <strain evidence="2">RMSCC 3488</strain>
    </source>
</reference>
<dbReference type="Proteomes" id="UP000054567">
    <property type="component" value="Unassembled WGS sequence"/>
</dbReference>
<evidence type="ECO:0000313" key="2">
    <source>
        <dbReference type="Proteomes" id="UP000054567"/>
    </source>
</evidence>
<reference evidence="2" key="2">
    <citation type="journal article" date="2009" name="Genome Res.">
        <title>Comparative genomic analyses of the human fungal pathogens Coccidioides and their relatives.</title>
        <authorList>
            <person name="Sharpton T.J."/>
            <person name="Stajich J.E."/>
            <person name="Rounsley S.D."/>
            <person name="Gardner M.J."/>
            <person name="Wortman J.R."/>
            <person name="Jordar V.S."/>
            <person name="Maiti R."/>
            <person name="Kodira C.D."/>
            <person name="Neafsey D.E."/>
            <person name="Zeng Q."/>
            <person name="Hung C.-Y."/>
            <person name="McMahan C."/>
            <person name="Muszewska A."/>
            <person name="Grynberg M."/>
            <person name="Mandel M.A."/>
            <person name="Kellner E.M."/>
            <person name="Barker B.M."/>
            <person name="Galgiani J.N."/>
            <person name="Orbach M.J."/>
            <person name="Kirkland T.N."/>
            <person name="Cole G.T."/>
            <person name="Henn M.R."/>
            <person name="Birren B.W."/>
            <person name="Taylor J.W."/>
        </authorList>
    </citation>
    <scope>NUCLEOTIDE SEQUENCE [LARGE SCALE GENOMIC DNA]</scope>
    <source>
        <strain evidence="2">RMSCC 3488</strain>
    </source>
</reference>
<sequence>MSRCRRYTLHDALTFSLSCLMAYEAEPTFSPCLWPVSGHSSIYWDRYLHEPYRRTLLGLTTTDVQDYPPGHADKSTVNAASNFPTAQSKILETLNTRGLSGIHPADSQSKSEAMEPHDFVFRPCRRIRGTKPDPVI</sequence>
<gene>
    <name evidence="1" type="ORF">CPAG_07382</name>
</gene>
<dbReference type="AlphaFoldDB" id="A0A0J6FNQ8"/>
<dbReference type="EMBL" id="DS268112">
    <property type="protein sequence ID" value="KMM71075.1"/>
    <property type="molecule type" value="Genomic_DNA"/>
</dbReference>
<dbReference type="VEuPathDB" id="FungiDB:CPAG_07382"/>
<accession>A0A0J6FNQ8</accession>
<proteinExistence type="predicted"/>
<evidence type="ECO:0000313" key="1">
    <source>
        <dbReference type="EMBL" id="KMM71075.1"/>
    </source>
</evidence>
<protein>
    <submittedName>
        <fullName evidence="1">Uncharacterized protein</fullName>
    </submittedName>
</protein>
<name>A0A0J6FNQ8_COCPO</name>
<reference evidence="1 2" key="1">
    <citation type="submission" date="2007-06" db="EMBL/GenBank/DDBJ databases">
        <title>The Genome Sequence of Coccidioides posadasii RMSCC_3488.</title>
        <authorList>
            <consortium name="Coccidioides Genome Resources Consortium"/>
            <consortium name="The Broad Institute Genome Sequencing Platform"/>
            <person name="Henn M.R."/>
            <person name="Sykes S."/>
            <person name="Young S."/>
            <person name="Jaffe D."/>
            <person name="Berlin A."/>
            <person name="Alvarez P."/>
            <person name="Butler J."/>
            <person name="Gnerre S."/>
            <person name="Grabherr M."/>
            <person name="Mauceli E."/>
            <person name="Brockman W."/>
            <person name="Kodira C."/>
            <person name="Alvarado L."/>
            <person name="Zeng Q."/>
            <person name="Crawford M."/>
            <person name="Antoine C."/>
            <person name="Devon K."/>
            <person name="Galgiani J."/>
            <person name="Orsborn K."/>
            <person name="Lewis M.L."/>
            <person name="Nusbaum C."/>
            <person name="Galagan J."/>
            <person name="Birren B."/>
        </authorList>
    </citation>
    <scope>NUCLEOTIDE SEQUENCE [LARGE SCALE GENOMIC DNA]</scope>
    <source>
        <strain evidence="1 2">RMSCC 3488</strain>
    </source>
</reference>
<organism evidence="1 2">
    <name type="scientific">Coccidioides posadasii RMSCC 3488</name>
    <dbReference type="NCBI Taxonomy" id="454284"/>
    <lineage>
        <taxon>Eukaryota</taxon>
        <taxon>Fungi</taxon>
        <taxon>Dikarya</taxon>
        <taxon>Ascomycota</taxon>
        <taxon>Pezizomycotina</taxon>
        <taxon>Eurotiomycetes</taxon>
        <taxon>Eurotiomycetidae</taxon>
        <taxon>Onygenales</taxon>
        <taxon>Onygenaceae</taxon>
        <taxon>Coccidioides</taxon>
    </lineage>
</organism>